<dbReference type="EMBL" id="JEOB01000001">
    <property type="protein sequence ID" value="EXM40747.1"/>
    <property type="molecule type" value="Genomic_DNA"/>
</dbReference>
<dbReference type="PATRIC" id="fig|1341156.4.peg.373"/>
<sequence>MRKSTHRPQYRLLSGLLSLVCLFTVAFGSVPSVSAESAELPENIELFFSKTETDGTGEVISDDGRTADYTIEGKTQQVNVTLRLSLNKTYEAGRLEIEVPYSAFEDRYGDPFALTAKEAFLNQLSTDTSLLKVKEDRSYTDGVIILENVKASSPHIDLNLHYTISANRVADNSEQGYTIKIFDNELGEDRTPDTITASFHTHVRDAEVYKYTENDGVNQGCYYAWDDMLESKYHLSRYGIDEAEFKKQLKEYAFIGYRLETSVEYNQPVITYIDDLPDGGEVIAVSQAADYENTIPLEKEEDGEYAGQWKYEGAASRFIVLVRYPRETAEAVDSNGKRVKLKNDATITYAGIDGDENDVTYDSDSVTSVWQDMGAIYSGDIWSVVKKGGPDPVGAVDLLKAGKDAELTYDIEGIGLTYKYGAVDDFTYKDGPYWMEVVDDALYVNGLGDDGSDIKRLQPDDFYFRTFTMEVVHKAVKSVTLNLDVKESEDLPINKRKPVEVYVMTADDPDKWQLDQEISLADGNSNFRYADADGNTVFEFKHDKVYRIKFVYHDANGDINLRSKVSGVLRGEGPVVKQVLENMDKIHLENFQVYNWDAQMGYNAAGEWENPTNGSTIYAAKDYVKQDLIDLDAELYDGHSNEEGNIKVATRLSAKNNLTSIDPFCGLSKKSNGIVQEDKKVYTSYYLAAVTGRASNEADLRQLAELGVIRGDKEIVFHELLPMGMSVIEVTPMQDKLVLSDSPKEYNWEQLWRKKSGQVEPINTEVPEVTFETIENYKGTHRQYAKITVKYNDLPVVKLGEGSDSCYSLGSVIYLKAVADYEELRSTKLDNFAEAQFIDKNSKPFDLVGLKALADDGKIFEEVKDRDGNQVFEDIDGDGDTTHTNIVAAMAEDEVTMFYSATTLKKKIKADDYDLDFKDFTQTYAGHNYTYRLQFFSNEGLSKNVVIYDSIEEAYKEPEFAGMPYWKGTLYGVDISEAKEEFGDVKVFVNTNKFYDEVEMATDTALGKPGLVPEMLTEDNNWYEIDPDNYDNWAKVKTIAFKIGEDVEFGSAQDMPHSVCVYLKMTAPDSIHKDQTKTNQVLAYNAPAYYCEKSVQTRWVKDTTIANVVTIGLKSAVKSFPAIAKTVDGDTSDDFEAVCDFGIKPLNGAPAPRAYKDGVWGKAISTVKVPVNGTETAIGDENGSLMFTEPGVFEYEVSEKTGNKNGMTYSGEKFKVVFTVSDVRRDIQYDDNTELTVKTEVYRTHDFEGKALSEPVEVQQIEFTNEYSPAPARAAIPVISKKIEGSARGAEKRFIFSIQPFTNLGGRSDAPAPENTRVTITGEGTAEFGKVEFTKAGQYDYAIFEVNSAYTGYTFDTRGYLVRFNVTDNDGQLEAELLPLQVLYPETRYYEPADKAEFVNEYSPAPTDTVVFPDVVKLFSGTERPDDKVFSFSISAKDGKDIPMPEVTNVTVEGAGKASFGSMTYDKVGVYVYEITEDDLDSSYVGYSKDNTVYTFTVTVTDNDSVLSAKTKLTKGNAEVGAAEFVNDYTPVIAELVPPVAVKEIVGKDPNEAQRVFTFELSAAEGENADIPMPQKTTASVTGSGEAEPFGTIAFSKAGTYRYVISENDLDESYTNYTKDDTVYMLIVTVKDEGGEYKAVYSIEKNGDKADELKFVNIYQPNPVDTELDIKKFVEGNAPDEDEVYTFELTGKDGAPVPENTTVDITGAGKAVFGSWTYTEAGVYVYEVSEIAGSSNNCSYDKTVYTVTDTVTDNDGVLTVSRDITDGDGKSADEAVFVNTYDDDVPTDEEDSSEADSSSRPEKDDDSSRGVETPEDSSSNSENSSSESSSSKSDSSETSSAGGSTVQSNSNPNTGVKSLVGIQVVMLGALLCVMKKKKEDK</sequence>
<dbReference type="Gene3D" id="2.60.40.3050">
    <property type="match status" value="5"/>
</dbReference>
<reference evidence="3 4" key="1">
    <citation type="submission" date="2013-06" db="EMBL/GenBank/DDBJ databases">
        <title>Rumen cellulosomics: divergent fiber-degrading strategies revealed by comparative genome-wide analysis of six Ruminococcal strains.</title>
        <authorList>
            <person name="Dassa B."/>
            <person name="Borovok I."/>
            <person name="Lamed R."/>
            <person name="Flint H."/>
            <person name="Yeoman C.J."/>
            <person name="White B."/>
            <person name="Bayer E.A."/>
        </authorList>
    </citation>
    <scope>NUCLEOTIDE SEQUENCE [LARGE SCALE GENOMIC DNA]</scope>
    <source>
        <strain evidence="3 4">SY3</strain>
    </source>
</reference>
<evidence type="ECO:0000313" key="4">
    <source>
        <dbReference type="Proteomes" id="UP000021369"/>
    </source>
</evidence>
<accession>A0A011V5G1</accession>
<gene>
    <name evidence="3" type="ORF">RASY3_03265</name>
</gene>
<feature type="compositionally biased region" description="Polar residues" evidence="1">
    <location>
        <begin position="1841"/>
        <end position="1856"/>
    </location>
</feature>
<evidence type="ECO:0000256" key="1">
    <source>
        <dbReference type="SAM" id="MobiDB-lite"/>
    </source>
</evidence>
<protein>
    <submittedName>
        <fullName evidence="3">Pilin isopeptide linkage domain protein</fullName>
    </submittedName>
</protein>
<dbReference type="InterPro" id="IPR022464">
    <property type="entry name" value="Strep_pil_isopept_link"/>
</dbReference>
<feature type="compositionally biased region" description="Basic and acidic residues" evidence="1">
    <location>
        <begin position="1797"/>
        <end position="1809"/>
    </location>
</feature>
<organism evidence="3 4">
    <name type="scientific">Ruminococcus albus SY3</name>
    <dbReference type="NCBI Taxonomy" id="1341156"/>
    <lineage>
        <taxon>Bacteria</taxon>
        <taxon>Bacillati</taxon>
        <taxon>Bacillota</taxon>
        <taxon>Clostridia</taxon>
        <taxon>Eubacteriales</taxon>
        <taxon>Oscillospiraceae</taxon>
        <taxon>Ruminococcus</taxon>
    </lineage>
</organism>
<dbReference type="Pfam" id="PF12892">
    <property type="entry name" value="FctA"/>
    <property type="match status" value="5"/>
</dbReference>
<feature type="domain" description="Streptococcal pilin isopeptide linkage" evidence="2">
    <location>
        <begin position="1415"/>
        <end position="1530"/>
    </location>
</feature>
<proteinExistence type="predicted"/>
<dbReference type="NCBIfam" id="TIGR03786">
    <property type="entry name" value="strep_pil_rpt"/>
    <property type="match status" value="4"/>
</dbReference>
<feature type="compositionally biased region" description="Low complexity" evidence="1">
    <location>
        <begin position="1816"/>
        <end position="1840"/>
    </location>
</feature>
<feature type="domain" description="Streptococcal pilin isopeptide linkage" evidence="2">
    <location>
        <begin position="1669"/>
        <end position="1782"/>
    </location>
</feature>
<feature type="region of interest" description="Disordered" evidence="1">
    <location>
        <begin position="1759"/>
        <end position="1856"/>
    </location>
</feature>
<feature type="compositionally biased region" description="Basic and acidic residues" evidence="1">
    <location>
        <begin position="1763"/>
        <end position="1773"/>
    </location>
</feature>
<keyword evidence="4" id="KW-1185">Reference proteome</keyword>
<feature type="domain" description="Streptococcal pilin isopeptide linkage" evidence="2">
    <location>
        <begin position="1175"/>
        <end position="1268"/>
    </location>
</feature>
<feature type="domain" description="Streptococcal pilin isopeptide linkage" evidence="2">
    <location>
        <begin position="1542"/>
        <end position="1660"/>
    </location>
</feature>
<dbReference type="RefSeq" id="WP_037285030.1">
    <property type="nucleotide sequence ID" value="NZ_JEOB01000001.1"/>
</dbReference>
<feature type="compositionally biased region" description="Acidic residues" evidence="1">
    <location>
        <begin position="1781"/>
        <end position="1794"/>
    </location>
</feature>
<comment type="caution">
    <text evidence="3">The sequence shown here is derived from an EMBL/GenBank/DDBJ whole genome shotgun (WGS) entry which is preliminary data.</text>
</comment>
<feature type="domain" description="Streptococcal pilin isopeptide linkage" evidence="2">
    <location>
        <begin position="1279"/>
        <end position="1403"/>
    </location>
</feature>
<dbReference type="InterPro" id="IPR038174">
    <property type="entry name" value="Strep_pil_link_sf"/>
</dbReference>
<name>A0A011V5G1_RUMAL</name>
<dbReference type="OrthoDB" id="1813748at2"/>
<dbReference type="Proteomes" id="UP000021369">
    <property type="component" value="Unassembled WGS sequence"/>
</dbReference>
<evidence type="ECO:0000259" key="2">
    <source>
        <dbReference type="Pfam" id="PF12892"/>
    </source>
</evidence>
<evidence type="ECO:0000313" key="3">
    <source>
        <dbReference type="EMBL" id="EXM40747.1"/>
    </source>
</evidence>